<dbReference type="Gene3D" id="1.10.10.10">
    <property type="entry name" value="Winged helix-like DNA-binding domain superfamily/Winged helix DNA-binding domain"/>
    <property type="match status" value="1"/>
</dbReference>
<feature type="region of interest" description="Disordered" evidence="1">
    <location>
        <begin position="207"/>
        <end position="248"/>
    </location>
</feature>
<dbReference type="InParanoid" id="A0A1X7SYZ5"/>
<evidence type="ECO:0000256" key="1">
    <source>
        <dbReference type="SAM" id="MobiDB-lite"/>
    </source>
</evidence>
<sequence length="312" mass="33679">MADEETKKQIRELLKKGPMTAVEIGKEIKKDKKTVNSILYKIEDVEFIKTSGAPKWRLKSSSSPTVATDSTTRLSDIPPSPSATSSASSGATPLKDTKKEELKEQIARLLPTDRESACSTIEIVRKLNDPSVVKKDVTNILHNSGIAESIAPAGQKPFWVKKEFGGEVTTPSSKSTGTKLELKGKKLYTLETDDDIISFVPVTDENIGGEGAVKSKPTVSTDSPSDGSSLPSNSSATAPPTEGMSSLSLSETDLREAVLNHLSKNKNKSFRAGDLKDLLNQPTRDKVYQVLQQLVKEGMVGENNDGTFNALD</sequence>
<name>A0A1X7SYZ5_AMPQE</name>
<feature type="compositionally biased region" description="Polar residues" evidence="1">
    <location>
        <begin position="59"/>
        <end position="74"/>
    </location>
</feature>
<dbReference type="InterPro" id="IPR036388">
    <property type="entry name" value="WH-like_DNA-bd_sf"/>
</dbReference>
<dbReference type="EnsemblMetazoa" id="Aqu2.1.07145_001">
    <property type="protein sequence ID" value="Aqu2.1.07145_001"/>
    <property type="gene ID" value="Aqu2.1.07145"/>
</dbReference>
<organism evidence="2">
    <name type="scientific">Amphimedon queenslandica</name>
    <name type="common">Sponge</name>
    <dbReference type="NCBI Taxonomy" id="400682"/>
    <lineage>
        <taxon>Eukaryota</taxon>
        <taxon>Metazoa</taxon>
        <taxon>Porifera</taxon>
        <taxon>Demospongiae</taxon>
        <taxon>Heteroscleromorpha</taxon>
        <taxon>Haplosclerida</taxon>
        <taxon>Niphatidae</taxon>
        <taxon>Amphimedon</taxon>
    </lineage>
</organism>
<feature type="compositionally biased region" description="Low complexity" evidence="1">
    <location>
        <begin position="82"/>
        <end position="93"/>
    </location>
</feature>
<dbReference type="SUPFAM" id="SSF46785">
    <property type="entry name" value="Winged helix' DNA-binding domain"/>
    <property type="match status" value="2"/>
</dbReference>
<feature type="compositionally biased region" description="Low complexity" evidence="1">
    <location>
        <begin position="220"/>
        <end position="235"/>
    </location>
</feature>
<dbReference type="InterPro" id="IPR036390">
    <property type="entry name" value="WH_DNA-bd_sf"/>
</dbReference>
<feature type="region of interest" description="Disordered" evidence="1">
    <location>
        <begin position="55"/>
        <end position="100"/>
    </location>
</feature>
<reference evidence="2" key="1">
    <citation type="submission" date="2017-05" db="UniProtKB">
        <authorList>
            <consortium name="EnsemblMetazoa"/>
        </authorList>
    </citation>
    <scope>IDENTIFICATION</scope>
</reference>
<evidence type="ECO:0000313" key="2">
    <source>
        <dbReference type="EnsemblMetazoa" id="Aqu2.1.07145_001"/>
    </source>
</evidence>
<accession>A0A1X7SYZ5</accession>
<dbReference type="AlphaFoldDB" id="A0A1X7SYZ5"/>
<protein>
    <submittedName>
        <fullName evidence="2">Uncharacterized protein</fullName>
    </submittedName>
</protein>
<proteinExistence type="predicted"/>